<name>A0A6J5RGX1_9CAUD</name>
<dbReference type="EMBL" id="LR797163">
    <property type="protein sequence ID" value="CAB4190964.1"/>
    <property type="molecule type" value="Genomic_DNA"/>
</dbReference>
<sequence>MLKLSKATTYALIAFCAAWQATEFSLDYRAVFGALVAGLMGGLSPNYQPPSDQLDA</sequence>
<evidence type="ECO:0000313" key="1">
    <source>
        <dbReference type="EMBL" id="CAB4145570.1"/>
    </source>
</evidence>
<organism evidence="2">
    <name type="scientific">uncultured Caudovirales phage</name>
    <dbReference type="NCBI Taxonomy" id="2100421"/>
    <lineage>
        <taxon>Viruses</taxon>
        <taxon>Duplodnaviria</taxon>
        <taxon>Heunggongvirae</taxon>
        <taxon>Uroviricota</taxon>
        <taxon>Caudoviricetes</taxon>
        <taxon>Peduoviridae</taxon>
        <taxon>Maltschvirus</taxon>
        <taxon>Maltschvirus maltsch</taxon>
    </lineage>
</organism>
<reference evidence="2" key="1">
    <citation type="submission" date="2020-05" db="EMBL/GenBank/DDBJ databases">
        <authorList>
            <person name="Chiriac C."/>
            <person name="Salcher M."/>
            <person name="Ghai R."/>
            <person name="Kavagutti S V."/>
        </authorList>
    </citation>
    <scope>NUCLEOTIDE SEQUENCE</scope>
</reference>
<dbReference type="EMBL" id="LR796446">
    <property type="protein sequence ID" value="CAB4145570.1"/>
    <property type="molecule type" value="Genomic_DNA"/>
</dbReference>
<evidence type="ECO:0000313" key="2">
    <source>
        <dbReference type="EMBL" id="CAB4190964.1"/>
    </source>
</evidence>
<proteinExistence type="predicted"/>
<accession>A0A6J5RGX1</accession>
<protein>
    <submittedName>
        <fullName evidence="2">Uncharacterized protein</fullName>
    </submittedName>
</protein>
<gene>
    <name evidence="2" type="ORF">UFOVP1210_22</name>
    <name evidence="1" type="ORF">UFOVP481_19</name>
</gene>